<dbReference type="InterPro" id="IPR003323">
    <property type="entry name" value="OTU_dom"/>
</dbReference>
<evidence type="ECO:0000256" key="2">
    <source>
        <dbReference type="SAM" id="MobiDB-lite"/>
    </source>
</evidence>
<organism evidence="4">
    <name type="scientific">Tetraselmis sp. GSL018</name>
    <dbReference type="NCBI Taxonomy" id="582737"/>
    <lineage>
        <taxon>Eukaryota</taxon>
        <taxon>Viridiplantae</taxon>
        <taxon>Chlorophyta</taxon>
        <taxon>core chlorophytes</taxon>
        <taxon>Chlorodendrophyceae</taxon>
        <taxon>Chlorodendrales</taxon>
        <taxon>Chlorodendraceae</taxon>
        <taxon>Tetraselmis</taxon>
    </lineage>
</organism>
<feature type="region of interest" description="Disordered" evidence="2">
    <location>
        <begin position="1"/>
        <end position="110"/>
    </location>
</feature>
<evidence type="ECO:0000313" key="4">
    <source>
        <dbReference type="EMBL" id="JAC63155.1"/>
    </source>
</evidence>
<feature type="domain" description="OTU" evidence="3">
    <location>
        <begin position="141"/>
        <end position="285"/>
    </location>
</feature>
<feature type="compositionally biased region" description="Basic residues" evidence="2">
    <location>
        <begin position="90"/>
        <end position="100"/>
    </location>
</feature>
<reference evidence="4" key="1">
    <citation type="submission" date="2014-05" db="EMBL/GenBank/DDBJ databases">
        <title>The transcriptome of the halophilic microalga Tetraselmis sp. GSL018 isolated from the Great Salt Lake, Utah.</title>
        <authorList>
            <person name="Jinkerson R.E."/>
            <person name="D'Adamo S."/>
            <person name="Posewitz M.C."/>
        </authorList>
    </citation>
    <scope>NUCLEOTIDE SEQUENCE</scope>
    <source>
        <strain evidence="4">GSL018</strain>
    </source>
</reference>
<feature type="compositionally biased region" description="Basic and acidic residues" evidence="2">
    <location>
        <begin position="101"/>
        <end position="110"/>
    </location>
</feature>
<gene>
    <name evidence="4" type="ORF">TSPGSL018_21344</name>
</gene>
<dbReference type="CDD" id="cd22748">
    <property type="entry name" value="OTU_OTUD6-like"/>
    <property type="match status" value="1"/>
</dbReference>
<dbReference type="Pfam" id="PF02338">
    <property type="entry name" value="OTU"/>
    <property type="match status" value="1"/>
</dbReference>
<dbReference type="InterPro" id="IPR050704">
    <property type="entry name" value="Peptidase_C85-like"/>
</dbReference>
<dbReference type="PROSITE" id="PS50802">
    <property type="entry name" value="OTU"/>
    <property type="match status" value="1"/>
</dbReference>
<comment type="similarity">
    <text evidence="1">Belongs to the peptidase C85 family.</text>
</comment>
<dbReference type="EMBL" id="GBEZ01023759">
    <property type="protein sequence ID" value="JAC63155.1"/>
    <property type="molecule type" value="Transcribed_RNA"/>
</dbReference>
<evidence type="ECO:0000259" key="3">
    <source>
        <dbReference type="PROSITE" id="PS50802"/>
    </source>
</evidence>
<proteinExistence type="inferred from homology"/>
<accession>A0A061QXJ7</accession>
<sequence length="296" mass="33166">MSLQELKEHKRAVEKLGRKQKDEVDRRTKELRERHAAELSRLKSQLEVCNTVTEAENFGTGNRHSTISGGETGPGAEGISLYGPQETRSKQKSKSQRRREAKAAHEAEREARILAEKEAQGPTERALEEERLMGLLLPLSLSIKEVPADGHCMYRALQDQLLSVPDGEEEAVSGGYKGLRRLAAMHMRKHADEYIPFVVEADEGEQCYEQFENYCKEIENTAAWGGQAELGALANALRRHIEVYSADLGCLEMGTDYKGVKHTLRLCYMRHAYGLGEHYNSVVIASGTSLKLEPEL</sequence>
<dbReference type="PANTHER" id="PTHR12419:SF10">
    <property type="entry name" value="DEUBIQUITINASE OTUD6B"/>
    <property type="match status" value="1"/>
</dbReference>
<dbReference type="GO" id="GO:0004843">
    <property type="term" value="F:cysteine-type deubiquitinase activity"/>
    <property type="evidence" value="ECO:0007669"/>
    <property type="project" value="TreeGrafter"/>
</dbReference>
<dbReference type="AlphaFoldDB" id="A0A061QXJ7"/>
<dbReference type="PANTHER" id="PTHR12419">
    <property type="entry name" value="OTU DOMAIN CONTAINING PROTEIN"/>
    <property type="match status" value="1"/>
</dbReference>
<evidence type="ECO:0000256" key="1">
    <source>
        <dbReference type="ARBA" id="ARBA00010407"/>
    </source>
</evidence>
<name>A0A061QXJ7_9CHLO</name>
<feature type="compositionally biased region" description="Polar residues" evidence="2">
    <location>
        <begin position="47"/>
        <end position="69"/>
    </location>
</feature>
<feature type="compositionally biased region" description="Basic and acidic residues" evidence="2">
    <location>
        <begin position="1"/>
        <end position="41"/>
    </location>
</feature>
<dbReference type="GO" id="GO:0016579">
    <property type="term" value="P:protein deubiquitination"/>
    <property type="evidence" value="ECO:0007669"/>
    <property type="project" value="TreeGrafter"/>
</dbReference>
<protein>
    <submittedName>
        <fullName evidence="4">Cysteine proteinases family protein</fullName>
    </submittedName>
</protein>
<dbReference type="InterPro" id="IPR038765">
    <property type="entry name" value="Papain-like_cys_pep_sf"/>
</dbReference>
<dbReference type="Gene3D" id="3.90.70.80">
    <property type="match status" value="1"/>
</dbReference>
<dbReference type="SUPFAM" id="SSF54001">
    <property type="entry name" value="Cysteine proteinases"/>
    <property type="match status" value="1"/>
</dbReference>